<dbReference type="PANTHER" id="PTHR11365">
    <property type="entry name" value="5-OXOPROLINASE RELATED"/>
    <property type="match status" value="1"/>
</dbReference>
<gene>
    <name evidence="3" type="ORF">TDIS_0319</name>
</gene>
<dbReference type="GO" id="GO:0017168">
    <property type="term" value="F:5-oxoprolinase (ATP-hydrolyzing) activity"/>
    <property type="evidence" value="ECO:0007669"/>
    <property type="project" value="TreeGrafter"/>
</dbReference>
<sequence length="654" mass="72312">MRVAVDTGGTFTDFVAEAEGRLLTHKVPSTPGDPSQAILSGIKDLESQAGKKVKEVFHGTTVGTNAFLTRRGAKVVLLTTRGFEDVIFIGRQNRPELYNFMVEKPRPVVAKSRILGVNERVLADGTVETPLTQEELERIRNWVRKKNPEAVAICLLHAYLFPEHERQIREALSDLELHISLSSEVRPEFREFERTTTTLLNAYLAPVMERYVARLSRELPGRRIFIMQSNGGLMPAEAVAERAVMTLLSGPAGGVAGAVKLAQALGFNRILTFDMGGTSTDVSLCDQGPTYTREYELEGHPVALPLIDIHTIGAGGGSIAWFDPGGALRVGPQSAGADPGPACYARGGTRPTVTDANLFAGRLLPHRFLAGRMLLKLDLAERALVELTRNRGLTPEALALAILEIVNTNMEKALRKVSLERGYDPREFVLTAFGGAGGLHAAELAKRLNIPRVLIPKLSGVLSALGILTSEPRFDFSKGLSLKISPDYETLKKGFSELRARAESELRALGITKDLIFEEKVDLRYRGQSFEITVPFSPTFEEDFHREHERLYGYRLPDTPIEATALRLTIIQKRPPLEWPLFQGGQELRSIETTELLVSPQKRLRTPVYLWDELPVEAEVSGPALIIGDYTTVYLPEDFRAACDRYGNLHLYPA</sequence>
<keyword evidence="3" id="KW-0378">Hydrolase</keyword>
<dbReference type="PANTHER" id="PTHR11365:SF23">
    <property type="entry name" value="HYPOTHETICAL 5-OXOPROLINASE (EUROFUNG)-RELATED"/>
    <property type="match status" value="1"/>
</dbReference>
<organism evidence="3 4">
    <name type="scientific">Thermosulfurimonas dismutans</name>
    <dbReference type="NCBI Taxonomy" id="999894"/>
    <lineage>
        <taxon>Bacteria</taxon>
        <taxon>Pseudomonadati</taxon>
        <taxon>Thermodesulfobacteriota</taxon>
        <taxon>Thermodesulfobacteria</taxon>
        <taxon>Thermodesulfobacteriales</taxon>
        <taxon>Thermodesulfobacteriaceae</taxon>
        <taxon>Thermosulfurimonas</taxon>
    </lineage>
</organism>
<dbReference type="Pfam" id="PF01968">
    <property type="entry name" value="Hydantoinase_A"/>
    <property type="match status" value="1"/>
</dbReference>
<proteinExistence type="predicted"/>
<name>A0A179D7P9_9BACT</name>
<evidence type="ECO:0000313" key="4">
    <source>
        <dbReference type="Proteomes" id="UP000078390"/>
    </source>
</evidence>
<dbReference type="InterPro" id="IPR045079">
    <property type="entry name" value="Oxoprolinase-like"/>
</dbReference>
<dbReference type="GO" id="GO:0047423">
    <property type="term" value="F:N-methylhydantoinase (ATP-hydrolyzing) activity"/>
    <property type="evidence" value="ECO:0007669"/>
    <property type="project" value="UniProtKB-EC"/>
</dbReference>
<accession>A0A179D7P9</accession>
<dbReference type="InterPro" id="IPR002821">
    <property type="entry name" value="Hydantoinase_A"/>
</dbReference>
<evidence type="ECO:0000259" key="1">
    <source>
        <dbReference type="Pfam" id="PF01968"/>
    </source>
</evidence>
<protein>
    <submittedName>
        <fullName evidence="3">N-methylhydantoinase A</fullName>
        <ecNumber evidence="3">3.5.2.14</ecNumber>
    </submittedName>
</protein>
<dbReference type="AlphaFoldDB" id="A0A179D7P9"/>
<evidence type="ECO:0000313" key="3">
    <source>
        <dbReference type="EMBL" id="OAQ21801.1"/>
    </source>
</evidence>
<dbReference type="GO" id="GO:0006749">
    <property type="term" value="P:glutathione metabolic process"/>
    <property type="evidence" value="ECO:0007669"/>
    <property type="project" value="TreeGrafter"/>
</dbReference>
<dbReference type="OrthoDB" id="9759608at2"/>
<dbReference type="RefSeq" id="WP_068668588.1">
    <property type="nucleotide sequence ID" value="NZ_LWLG01000001.1"/>
</dbReference>
<comment type="caution">
    <text evidence="3">The sequence shown here is derived from an EMBL/GenBank/DDBJ whole genome shotgun (WGS) entry which is preliminary data.</text>
</comment>
<dbReference type="InterPro" id="IPR008040">
    <property type="entry name" value="Hydant_A_N"/>
</dbReference>
<dbReference type="STRING" id="999894.TDIS_0319"/>
<reference evidence="3 4" key="1">
    <citation type="submission" date="2016-04" db="EMBL/GenBank/DDBJ databases">
        <title>Genome analysis of Thermosulfurimonas dismutans, the first thermophilic sulfur-disproportionating bacterium of the phylum Thermodesulfobacteria.</title>
        <authorList>
            <person name="Mardanov A.V."/>
            <person name="Beletsky A.V."/>
            <person name="Kadnikov V.V."/>
            <person name="Slobodkin A.I."/>
            <person name="Ravin N.V."/>
        </authorList>
    </citation>
    <scope>NUCLEOTIDE SEQUENCE [LARGE SCALE GENOMIC DNA]</scope>
    <source>
        <strain evidence="3 4">S95</strain>
    </source>
</reference>
<keyword evidence="4" id="KW-1185">Reference proteome</keyword>
<feature type="domain" description="Hydantoinase A/oxoprolinase" evidence="1">
    <location>
        <begin position="194"/>
        <end position="474"/>
    </location>
</feature>
<dbReference type="PATRIC" id="fig|999894.6.peg.320"/>
<feature type="domain" description="Hydantoinase/oxoprolinase N-terminal" evidence="2">
    <location>
        <begin position="2"/>
        <end position="173"/>
    </location>
</feature>
<dbReference type="EMBL" id="LWLG01000001">
    <property type="protein sequence ID" value="OAQ21801.1"/>
    <property type="molecule type" value="Genomic_DNA"/>
</dbReference>
<dbReference type="Pfam" id="PF05378">
    <property type="entry name" value="Hydant_A_N"/>
    <property type="match status" value="1"/>
</dbReference>
<dbReference type="Proteomes" id="UP000078390">
    <property type="component" value="Unassembled WGS sequence"/>
</dbReference>
<dbReference type="EC" id="3.5.2.14" evidence="3"/>
<evidence type="ECO:0000259" key="2">
    <source>
        <dbReference type="Pfam" id="PF05378"/>
    </source>
</evidence>
<dbReference type="GO" id="GO:0005829">
    <property type="term" value="C:cytosol"/>
    <property type="evidence" value="ECO:0007669"/>
    <property type="project" value="TreeGrafter"/>
</dbReference>